<evidence type="ECO:0000256" key="1">
    <source>
        <dbReference type="ARBA" id="ARBA00009924"/>
    </source>
</evidence>
<dbReference type="RefSeq" id="WP_236986478.1">
    <property type="nucleotide sequence ID" value="NZ_AP023086.1"/>
</dbReference>
<dbReference type="PANTHER" id="PTHR34383">
    <property type="entry name" value="POLYPHOSPHATE:AMP PHOSPHOTRANSFERASE-RELATED"/>
    <property type="match status" value="1"/>
</dbReference>
<dbReference type="PANTHER" id="PTHR34383:SF3">
    <property type="entry name" value="POLYPHOSPHATE:AMP PHOSPHOTRANSFERASE"/>
    <property type="match status" value="1"/>
</dbReference>
<dbReference type="AlphaFoldDB" id="A0AAN1WG63"/>
<dbReference type="InterPro" id="IPR027417">
    <property type="entry name" value="P-loop_NTPase"/>
</dbReference>
<feature type="domain" description="Polyphosphate kinase-2-related" evidence="4">
    <location>
        <begin position="32"/>
        <end position="264"/>
    </location>
</feature>
<proteinExistence type="inferred from homology"/>
<dbReference type="Gene3D" id="3.40.50.300">
    <property type="entry name" value="P-loop containing nucleotide triphosphate hydrolases"/>
    <property type="match status" value="1"/>
</dbReference>
<evidence type="ECO:0000313" key="6">
    <source>
        <dbReference type="Proteomes" id="UP001320119"/>
    </source>
</evidence>
<gene>
    <name evidence="5" type="ORF">MARGE09_P1200</name>
</gene>
<dbReference type="KEGG" id="marq:MARGE09_P1200"/>
<organism evidence="5 6">
    <name type="scientific">Marinagarivorans cellulosilyticus</name>
    <dbReference type="NCBI Taxonomy" id="2721545"/>
    <lineage>
        <taxon>Bacteria</taxon>
        <taxon>Pseudomonadati</taxon>
        <taxon>Pseudomonadota</taxon>
        <taxon>Gammaproteobacteria</taxon>
        <taxon>Cellvibrionales</taxon>
        <taxon>Cellvibrionaceae</taxon>
        <taxon>Marinagarivorans</taxon>
    </lineage>
</organism>
<dbReference type="InterPro" id="IPR016898">
    <property type="entry name" value="Polyphosphate_phosphotransfera"/>
</dbReference>
<dbReference type="NCBIfam" id="TIGR03709">
    <property type="entry name" value="PPK2_rel_1"/>
    <property type="match status" value="1"/>
</dbReference>
<dbReference type="InterPro" id="IPR022488">
    <property type="entry name" value="PPK2-related"/>
</dbReference>
<evidence type="ECO:0000313" key="5">
    <source>
        <dbReference type="EMBL" id="BCD97000.1"/>
    </source>
</evidence>
<name>A0AAN1WG63_9GAMM</name>
<dbReference type="Pfam" id="PF03976">
    <property type="entry name" value="PPK2"/>
    <property type="match status" value="1"/>
</dbReference>
<comment type="similarity">
    <text evidence="1">Belongs to the polyphosphate kinase 2 (PPK2) family. Class I subfamily.</text>
</comment>
<dbReference type="GO" id="GO:0006797">
    <property type="term" value="P:polyphosphate metabolic process"/>
    <property type="evidence" value="ECO:0007669"/>
    <property type="project" value="InterPro"/>
</dbReference>
<dbReference type="Proteomes" id="UP001320119">
    <property type="component" value="Chromosome"/>
</dbReference>
<reference evidence="5 6" key="1">
    <citation type="journal article" date="2022" name="IScience">
        <title>An ultrasensitive nanofiber-based assay for enzymatic hydrolysis and deep-sea microbial degradation of cellulose.</title>
        <authorList>
            <person name="Tsudome M."/>
            <person name="Tachioka M."/>
            <person name="Miyazaki M."/>
            <person name="Uchimura K."/>
            <person name="Tsuda M."/>
            <person name="Takaki Y."/>
            <person name="Deguchi S."/>
        </authorList>
    </citation>
    <scope>NUCLEOTIDE SEQUENCE [LARGE SCALE GENOMIC DNA]</scope>
    <source>
        <strain evidence="5 6">GE09</strain>
    </source>
</reference>
<dbReference type="SUPFAM" id="SSF52540">
    <property type="entry name" value="P-loop containing nucleoside triphosphate hydrolases"/>
    <property type="match status" value="1"/>
</dbReference>
<evidence type="ECO:0000256" key="3">
    <source>
        <dbReference type="ARBA" id="ARBA00022777"/>
    </source>
</evidence>
<dbReference type="PIRSF" id="PIRSF028756">
    <property type="entry name" value="PPK2_prd"/>
    <property type="match status" value="1"/>
</dbReference>
<protein>
    <recommendedName>
        <fullName evidence="4">Polyphosphate kinase-2-related domain-containing protein</fullName>
    </recommendedName>
</protein>
<sequence length="288" mass="33428">MFEAIASQHLVPFDNTFNLKQSLTLPAHLPSEKECKKALKRAVKELARLQNILYANDNHSILLVFQAMDAAGKDSTIRHVLSGVNPAGCQVYSFKQPSREELDHDFLWRSAKRLPERGCIGVFNRSYYEEVLVVRVHPELLNAERLGNYKNIDRLWAERFESIQDHERHLARTGTVVLKFWLNVSKDEQKSRFLSRLQEPEKHWKFSEADLAERALWPKYMKAYQAALNATSKPWAPWYAIPADNKPYMRMCVAQLVVEALKSLNLKYPTVSKAEKKRFKSLEEKLLT</sequence>
<dbReference type="InterPro" id="IPR022300">
    <property type="entry name" value="PPK2-rel_1"/>
</dbReference>
<dbReference type="GO" id="GO:0008976">
    <property type="term" value="F:polyphosphate kinase activity"/>
    <property type="evidence" value="ECO:0007669"/>
    <property type="project" value="InterPro"/>
</dbReference>
<evidence type="ECO:0000259" key="4">
    <source>
        <dbReference type="Pfam" id="PF03976"/>
    </source>
</evidence>
<evidence type="ECO:0000256" key="2">
    <source>
        <dbReference type="ARBA" id="ARBA00022679"/>
    </source>
</evidence>
<keyword evidence="3" id="KW-0418">Kinase</keyword>
<keyword evidence="6" id="KW-1185">Reference proteome</keyword>
<dbReference type="EMBL" id="AP023086">
    <property type="protein sequence ID" value="BCD97000.1"/>
    <property type="molecule type" value="Genomic_DNA"/>
</dbReference>
<keyword evidence="2" id="KW-0808">Transferase</keyword>
<accession>A0AAN1WG63</accession>